<dbReference type="Gene3D" id="3.20.20.70">
    <property type="entry name" value="Aldolase class I"/>
    <property type="match status" value="1"/>
</dbReference>
<gene>
    <name evidence="2" type="ORF">GCM10010439_44420</name>
</gene>
<organism evidence="2 3">
    <name type="scientific">Actinocorallia aurantiaca</name>
    <dbReference type="NCBI Taxonomy" id="46204"/>
    <lineage>
        <taxon>Bacteria</taxon>
        <taxon>Bacillati</taxon>
        <taxon>Actinomycetota</taxon>
        <taxon>Actinomycetes</taxon>
        <taxon>Streptosporangiales</taxon>
        <taxon>Thermomonosporaceae</taxon>
        <taxon>Actinocorallia</taxon>
    </lineage>
</organism>
<keyword evidence="3" id="KW-1185">Reference proteome</keyword>
<reference evidence="2 3" key="1">
    <citation type="journal article" date="2019" name="Int. J. Syst. Evol. Microbiol.">
        <title>The Global Catalogue of Microorganisms (GCM) 10K type strain sequencing project: providing services to taxonomists for standard genome sequencing and annotation.</title>
        <authorList>
            <consortium name="The Broad Institute Genomics Platform"/>
            <consortium name="The Broad Institute Genome Sequencing Center for Infectious Disease"/>
            <person name="Wu L."/>
            <person name="Ma J."/>
        </authorList>
    </citation>
    <scope>NUCLEOTIDE SEQUENCE [LARGE SCALE GENOMIC DNA]</scope>
    <source>
        <strain evidence="2 3">JCM 8201</strain>
    </source>
</reference>
<protein>
    <recommendedName>
        <fullName evidence="1">Pyruvate carboxyltransferase domain-containing protein</fullName>
    </recommendedName>
</protein>
<sequence>MIEFRHRDPGTAESMVAAARAAGCSAVGRVPDAFSPERREATLTAVGELLSAGCDEIALDEGEEPASPLTVREILCDAVPLAREVPVRVRLTDRDGLGLANALTAMKSGVRHFDVTLGGLDDGLCSVDLLFLASRLGVSSPADRDALAAAAAELEAACGAPLPGRTHGPGRTTS</sequence>
<evidence type="ECO:0000259" key="1">
    <source>
        <dbReference type="PROSITE" id="PS50991"/>
    </source>
</evidence>
<name>A0ABN3UEL4_9ACTN</name>
<dbReference type="EMBL" id="BAAATZ010000019">
    <property type="protein sequence ID" value="GAA2730720.1"/>
    <property type="molecule type" value="Genomic_DNA"/>
</dbReference>
<evidence type="ECO:0000313" key="3">
    <source>
        <dbReference type="Proteomes" id="UP001501842"/>
    </source>
</evidence>
<dbReference type="InterPro" id="IPR013785">
    <property type="entry name" value="Aldolase_TIM"/>
</dbReference>
<dbReference type="InterPro" id="IPR000891">
    <property type="entry name" value="PYR_CT"/>
</dbReference>
<accession>A0ABN3UEL4</accession>
<comment type="caution">
    <text evidence="2">The sequence shown here is derived from an EMBL/GenBank/DDBJ whole genome shotgun (WGS) entry which is preliminary data.</text>
</comment>
<dbReference type="Pfam" id="PF00682">
    <property type="entry name" value="HMGL-like"/>
    <property type="match status" value="1"/>
</dbReference>
<dbReference type="PROSITE" id="PS50991">
    <property type="entry name" value="PYR_CT"/>
    <property type="match status" value="1"/>
</dbReference>
<feature type="domain" description="Pyruvate carboxyltransferase" evidence="1">
    <location>
        <begin position="1"/>
        <end position="152"/>
    </location>
</feature>
<evidence type="ECO:0000313" key="2">
    <source>
        <dbReference type="EMBL" id="GAA2730720.1"/>
    </source>
</evidence>
<dbReference type="Proteomes" id="UP001501842">
    <property type="component" value="Unassembled WGS sequence"/>
</dbReference>
<dbReference type="SUPFAM" id="SSF51569">
    <property type="entry name" value="Aldolase"/>
    <property type="match status" value="1"/>
</dbReference>
<proteinExistence type="predicted"/>